<dbReference type="SUPFAM" id="SSF47384">
    <property type="entry name" value="Homodimeric domain of signal transducing histidine kinase"/>
    <property type="match status" value="1"/>
</dbReference>
<keyword evidence="10" id="KW-1185">Reference proteome</keyword>
<keyword evidence="4" id="KW-0808">Transferase</keyword>
<feature type="transmembrane region" description="Helical" evidence="7">
    <location>
        <begin position="12"/>
        <end position="32"/>
    </location>
</feature>
<accession>A0ABT7UMU6</accession>
<dbReference type="Gene3D" id="1.10.287.130">
    <property type="match status" value="1"/>
</dbReference>
<comment type="catalytic activity">
    <reaction evidence="1">
        <text>ATP + protein L-histidine = ADP + protein N-phospho-L-histidine.</text>
        <dbReference type="EC" id="2.7.13.3"/>
    </reaction>
</comment>
<keyword evidence="6" id="KW-0902">Two-component regulatory system</keyword>
<evidence type="ECO:0000256" key="4">
    <source>
        <dbReference type="ARBA" id="ARBA00022679"/>
    </source>
</evidence>
<dbReference type="SUPFAM" id="SSF55874">
    <property type="entry name" value="ATPase domain of HSP90 chaperone/DNA topoisomerase II/histidine kinase"/>
    <property type="match status" value="1"/>
</dbReference>
<dbReference type="InterPro" id="IPR036097">
    <property type="entry name" value="HisK_dim/P_sf"/>
</dbReference>
<evidence type="ECO:0000259" key="8">
    <source>
        <dbReference type="PROSITE" id="PS50109"/>
    </source>
</evidence>
<feature type="domain" description="Histidine kinase" evidence="8">
    <location>
        <begin position="195"/>
        <end position="409"/>
    </location>
</feature>
<keyword evidence="3" id="KW-0597">Phosphoprotein</keyword>
<keyword evidence="7" id="KW-0812">Transmembrane</keyword>
<keyword evidence="7" id="KW-1133">Transmembrane helix</keyword>
<evidence type="ECO:0000313" key="10">
    <source>
        <dbReference type="Proteomes" id="UP001529380"/>
    </source>
</evidence>
<dbReference type="RefSeq" id="WP_289599100.1">
    <property type="nucleotide sequence ID" value="NZ_JAUDCL010000003.1"/>
</dbReference>
<evidence type="ECO:0000256" key="6">
    <source>
        <dbReference type="ARBA" id="ARBA00023012"/>
    </source>
</evidence>
<dbReference type="GO" id="GO:0016301">
    <property type="term" value="F:kinase activity"/>
    <property type="evidence" value="ECO:0007669"/>
    <property type="project" value="UniProtKB-KW"/>
</dbReference>
<sequence>MSFLREKRARFYFLFLCGIALVLLLFSILMTWQHTRQTQELLLEKEASLASSLLEQGVSAEVIAAAMKSESVNTNGLTFMEQIGHTSATPLPLSPLARQTAISFGIFACVILFLLGFAVLFGSAIYLHRQDALYQTVIRTVNEYSDGIFQNHLPRNENGLLYQMFGGIEELAVALQAKNENEHKSKEFLQEMVSNISHQLKTPLAALSMYTEIIMDEPDQPDTVTSFAEKSMASLQRIEQLIGALLKMARLEAGSIVFEKKPFLVTELLGQAQAPFATRAEVEGKQIMLSGPPDEMLTCDFEWTSEAIGNLLKNALDHTGRGGLICVEWKRSPDMLRISVSDNGCGISQDDIHHIFKRFYRSKHSSDHAGVGLGLPLAKAIVEGQGGTISVVSTPCEGTTFTISFFTNLTESQG</sequence>
<dbReference type="Pfam" id="PF02518">
    <property type="entry name" value="HATPase_c"/>
    <property type="match status" value="1"/>
</dbReference>
<dbReference type="PRINTS" id="PR00344">
    <property type="entry name" value="BCTRLSENSOR"/>
</dbReference>
<dbReference type="InterPro" id="IPR003661">
    <property type="entry name" value="HisK_dim/P_dom"/>
</dbReference>
<dbReference type="InterPro" id="IPR005467">
    <property type="entry name" value="His_kinase_dom"/>
</dbReference>
<evidence type="ECO:0000256" key="2">
    <source>
        <dbReference type="ARBA" id="ARBA00012438"/>
    </source>
</evidence>
<dbReference type="Pfam" id="PF00512">
    <property type="entry name" value="HisKA"/>
    <property type="match status" value="1"/>
</dbReference>
<dbReference type="PANTHER" id="PTHR43711">
    <property type="entry name" value="TWO-COMPONENT HISTIDINE KINASE"/>
    <property type="match status" value="1"/>
</dbReference>
<dbReference type="Gene3D" id="3.30.565.10">
    <property type="entry name" value="Histidine kinase-like ATPase, C-terminal domain"/>
    <property type="match status" value="1"/>
</dbReference>
<dbReference type="PANTHER" id="PTHR43711:SF26">
    <property type="entry name" value="SENSOR HISTIDINE KINASE RCSC"/>
    <property type="match status" value="1"/>
</dbReference>
<proteinExistence type="predicted"/>
<dbReference type="SMART" id="SM00388">
    <property type="entry name" value="HisKA"/>
    <property type="match status" value="1"/>
</dbReference>
<evidence type="ECO:0000256" key="5">
    <source>
        <dbReference type="ARBA" id="ARBA00022777"/>
    </source>
</evidence>
<gene>
    <name evidence="9" type="ORF">QUW08_02750</name>
</gene>
<reference evidence="9 10" key="1">
    <citation type="submission" date="2023-06" db="EMBL/GenBank/DDBJ databases">
        <title>Identification and characterization of horizontal gene transfer across gut microbiota members of farm animals based on homology search.</title>
        <authorList>
            <person name="Schwarzerova J."/>
            <person name="Nykrynova M."/>
            <person name="Jureckova K."/>
            <person name="Cejkova D."/>
            <person name="Rychlik I."/>
        </authorList>
    </citation>
    <scope>NUCLEOTIDE SEQUENCE [LARGE SCALE GENOMIC DNA]</scope>
    <source>
        <strain evidence="9 10">ET340</strain>
    </source>
</reference>
<evidence type="ECO:0000313" key="9">
    <source>
        <dbReference type="EMBL" id="MDM8200219.1"/>
    </source>
</evidence>
<dbReference type="InterPro" id="IPR050736">
    <property type="entry name" value="Sensor_HK_Regulatory"/>
</dbReference>
<evidence type="ECO:0000256" key="3">
    <source>
        <dbReference type="ARBA" id="ARBA00022553"/>
    </source>
</evidence>
<dbReference type="InterPro" id="IPR003594">
    <property type="entry name" value="HATPase_dom"/>
</dbReference>
<dbReference type="InterPro" id="IPR004358">
    <property type="entry name" value="Sig_transdc_His_kin-like_C"/>
</dbReference>
<dbReference type="CDD" id="cd00075">
    <property type="entry name" value="HATPase"/>
    <property type="match status" value="1"/>
</dbReference>
<protein>
    <recommendedName>
        <fullName evidence="2">histidine kinase</fullName>
        <ecNumber evidence="2">2.7.13.3</ecNumber>
    </recommendedName>
</protein>
<dbReference type="InterPro" id="IPR036890">
    <property type="entry name" value="HATPase_C_sf"/>
</dbReference>
<keyword evidence="7" id="KW-0472">Membrane</keyword>
<evidence type="ECO:0000256" key="7">
    <source>
        <dbReference type="SAM" id="Phobius"/>
    </source>
</evidence>
<organism evidence="9 10">
    <name type="scientific">Allofournierella massiliensis</name>
    <dbReference type="NCBI Taxonomy" id="1650663"/>
    <lineage>
        <taxon>Bacteria</taxon>
        <taxon>Bacillati</taxon>
        <taxon>Bacillota</taxon>
        <taxon>Clostridia</taxon>
        <taxon>Eubacteriales</taxon>
        <taxon>Oscillospiraceae</taxon>
        <taxon>Allofournierella</taxon>
    </lineage>
</organism>
<evidence type="ECO:0000256" key="1">
    <source>
        <dbReference type="ARBA" id="ARBA00000085"/>
    </source>
</evidence>
<dbReference type="EMBL" id="JAUDCL010000003">
    <property type="protein sequence ID" value="MDM8200219.1"/>
    <property type="molecule type" value="Genomic_DNA"/>
</dbReference>
<dbReference type="EC" id="2.7.13.3" evidence="2"/>
<comment type="caution">
    <text evidence="9">The sequence shown here is derived from an EMBL/GenBank/DDBJ whole genome shotgun (WGS) entry which is preliminary data.</text>
</comment>
<feature type="transmembrane region" description="Helical" evidence="7">
    <location>
        <begin position="101"/>
        <end position="127"/>
    </location>
</feature>
<dbReference type="Proteomes" id="UP001529380">
    <property type="component" value="Unassembled WGS sequence"/>
</dbReference>
<name>A0ABT7UMU6_9FIRM</name>
<dbReference type="SMART" id="SM00387">
    <property type="entry name" value="HATPase_c"/>
    <property type="match status" value="1"/>
</dbReference>
<dbReference type="CDD" id="cd00082">
    <property type="entry name" value="HisKA"/>
    <property type="match status" value="1"/>
</dbReference>
<keyword evidence="5 9" id="KW-0418">Kinase</keyword>
<dbReference type="PROSITE" id="PS50109">
    <property type="entry name" value="HIS_KIN"/>
    <property type="match status" value="1"/>
</dbReference>